<proteinExistence type="predicted"/>
<name>A0A1Z4MTZ6_9CYAN</name>
<dbReference type="Proteomes" id="UP000218785">
    <property type="component" value="Chromosome"/>
</dbReference>
<evidence type="ECO:0000313" key="2">
    <source>
        <dbReference type="EMBL" id="BAY96949.1"/>
    </source>
</evidence>
<gene>
    <name evidence="2" type="ORF">NIES37_08860</name>
</gene>
<dbReference type="RefSeq" id="WP_096574081.1">
    <property type="nucleotide sequence ID" value="NZ_CAWNJS010000001.1"/>
</dbReference>
<sequence length="315" mass="32799">MKVKKISSFLKVAITTVGILSVAQGAYAGSLTGSAFSISLECLNDSTGLLLGKNPTDANGWQYAFDSNKDGMNGNYWVGAAAGQVNPYDISGMAVKETADSVIIAINGNMKLTGEAESGAAGGQIGYGDLFFNMSGKTFLNAMNSGDLYGIRFASANASGVQQLGVYSGVQAKTVTDIKEGYTQAYGGLAGGYNSYESQVQRGSGTVGYGDLTSGYFTNNGQNNSFNLNEIASGKYLTGISFLSQGAITQELLSTGYDSSKFQGTQTIAFQFSKSAISQAVPESSTVAGLTIFGLAFAGSQIRKKHKFSANQKLA</sequence>
<dbReference type="NCBIfam" id="NF041930">
    <property type="entry name" value="Xrt_dep_XDD3"/>
    <property type="match status" value="1"/>
</dbReference>
<feature type="chain" id="PRO_5012689995" description="PEP-CTERM protein-sorting domain-containing protein" evidence="1">
    <location>
        <begin position="29"/>
        <end position="315"/>
    </location>
</feature>
<accession>A0A1Z4MTZ6</accession>
<organism evidence="2 3">
    <name type="scientific">Tolypothrix tenuis PCC 7101</name>
    <dbReference type="NCBI Taxonomy" id="231146"/>
    <lineage>
        <taxon>Bacteria</taxon>
        <taxon>Bacillati</taxon>
        <taxon>Cyanobacteriota</taxon>
        <taxon>Cyanophyceae</taxon>
        <taxon>Nostocales</taxon>
        <taxon>Tolypothrichaceae</taxon>
        <taxon>Tolypothrix</taxon>
    </lineage>
</organism>
<feature type="signal peptide" evidence="1">
    <location>
        <begin position="1"/>
        <end position="28"/>
    </location>
</feature>
<evidence type="ECO:0000256" key="1">
    <source>
        <dbReference type="SAM" id="SignalP"/>
    </source>
</evidence>
<dbReference type="EMBL" id="AP018248">
    <property type="protein sequence ID" value="BAY96949.1"/>
    <property type="molecule type" value="Genomic_DNA"/>
</dbReference>
<evidence type="ECO:0000313" key="3">
    <source>
        <dbReference type="Proteomes" id="UP000218785"/>
    </source>
</evidence>
<keyword evidence="1" id="KW-0732">Signal</keyword>
<dbReference type="KEGG" id="ttq:NIES37_08860"/>
<protein>
    <recommendedName>
        <fullName evidence="4">PEP-CTERM protein-sorting domain-containing protein</fullName>
    </recommendedName>
</protein>
<dbReference type="AlphaFoldDB" id="A0A1Z4MTZ6"/>
<keyword evidence="3" id="KW-1185">Reference proteome</keyword>
<evidence type="ECO:0008006" key="4">
    <source>
        <dbReference type="Google" id="ProtNLM"/>
    </source>
</evidence>
<reference evidence="2 3" key="1">
    <citation type="submission" date="2017-06" db="EMBL/GenBank/DDBJ databases">
        <title>Genome sequencing of cyanobaciteial culture collection at National Institute for Environmental Studies (NIES).</title>
        <authorList>
            <person name="Hirose Y."/>
            <person name="Shimura Y."/>
            <person name="Fujisawa T."/>
            <person name="Nakamura Y."/>
            <person name="Kawachi M."/>
        </authorList>
    </citation>
    <scope>NUCLEOTIDE SEQUENCE [LARGE SCALE GENOMIC DNA]</scope>
    <source>
        <strain evidence="2 3">NIES-37</strain>
    </source>
</reference>